<dbReference type="Gene3D" id="1.10.287.2250">
    <property type="match status" value="1"/>
</dbReference>
<name>A0A6C0LSY6_9ZZZZ</name>
<dbReference type="AlphaFoldDB" id="A0A6C0LSY6"/>
<dbReference type="SUPFAM" id="SSF54001">
    <property type="entry name" value="Cysteine proteinases"/>
    <property type="match status" value="1"/>
</dbReference>
<dbReference type="SMART" id="SM00848">
    <property type="entry name" value="Inhibitor_I29"/>
    <property type="match status" value="1"/>
</dbReference>
<feature type="domain" description="Cathepsin propeptide inhibitor" evidence="1">
    <location>
        <begin position="36"/>
        <end position="85"/>
    </location>
</feature>
<sequence length="127" mass="14136">MLALVVYTATCAAVLSSPIKVQSQSQSQSQSQFPSFQKWSKINGKVYQPTERDYRETIYTQNLATIQSTNNSWTNKFADRTAEEFATYLDCVESKSKTNLRGASTVQILNSTNQFETNATVVAACSQ</sequence>
<dbReference type="EMBL" id="MN740539">
    <property type="protein sequence ID" value="QHU32362.1"/>
    <property type="molecule type" value="Genomic_DNA"/>
</dbReference>
<dbReference type="Pfam" id="PF08246">
    <property type="entry name" value="Inhibitor_I29"/>
    <property type="match status" value="1"/>
</dbReference>
<organism evidence="2">
    <name type="scientific">viral metagenome</name>
    <dbReference type="NCBI Taxonomy" id="1070528"/>
    <lineage>
        <taxon>unclassified sequences</taxon>
        <taxon>metagenomes</taxon>
        <taxon>organismal metagenomes</taxon>
    </lineage>
</organism>
<evidence type="ECO:0000259" key="1">
    <source>
        <dbReference type="SMART" id="SM00848"/>
    </source>
</evidence>
<dbReference type="InterPro" id="IPR013201">
    <property type="entry name" value="Prot_inhib_I29"/>
</dbReference>
<proteinExistence type="predicted"/>
<accession>A0A6C0LSY6</accession>
<dbReference type="InterPro" id="IPR038765">
    <property type="entry name" value="Papain-like_cys_pep_sf"/>
</dbReference>
<evidence type="ECO:0000313" key="2">
    <source>
        <dbReference type="EMBL" id="QHU32362.1"/>
    </source>
</evidence>
<protein>
    <recommendedName>
        <fullName evidence="1">Cathepsin propeptide inhibitor domain-containing protein</fullName>
    </recommendedName>
</protein>
<reference evidence="2" key="1">
    <citation type="journal article" date="2020" name="Nature">
        <title>Giant virus diversity and host interactions through global metagenomics.</title>
        <authorList>
            <person name="Schulz F."/>
            <person name="Roux S."/>
            <person name="Paez-Espino D."/>
            <person name="Jungbluth S."/>
            <person name="Walsh D.A."/>
            <person name="Denef V.J."/>
            <person name="McMahon K.D."/>
            <person name="Konstantinidis K.T."/>
            <person name="Eloe-Fadrosh E.A."/>
            <person name="Kyrpides N.C."/>
            <person name="Woyke T."/>
        </authorList>
    </citation>
    <scope>NUCLEOTIDE SEQUENCE</scope>
    <source>
        <strain evidence="2">GVMAG-M-3300027963-9</strain>
    </source>
</reference>